<dbReference type="EMBL" id="MLCF01000144">
    <property type="protein sequence ID" value="OIV35573.1"/>
    <property type="molecule type" value="Genomic_DNA"/>
</dbReference>
<evidence type="ECO:0000256" key="1">
    <source>
        <dbReference type="SAM" id="MobiDB-lite"/>
    </source>
</evidence>
<dbReference type="OrthoDB" id="4241909at2"/>
<keyword evidence="2" id="KW-0812">Transmembrane</keyword>
<accession>A0A1J7BAE9</accession>
<evidence type="ECO:0000256" key="2">
    <source>
        <dbReference type="SAM" id="Phobius"/>
    </source>
</evidence>
<organism evidence="3 4">
    <name type="scientific">Mangrovactinospora gilvigrisea</name>
    <dbReference type="NCBI Taxonomy" id="1428644"/>
    <lineage>
        <taxon>Bacteria</taxon>
        <taxon>Bacillati</taxon>
        <taxon>Actinomycetota</taxon>
        <taxon>Actinomycetes</taxon>
        <taxon>Kitasatosporales</taxon>
        <taxon>Streptomycetaceae</taxon>
        <taxon>Mangrovactinospora</taxon>
    </lineage>
</organism>
<proteinExistence type="predicted"/>
<comment type="caution">
    <text evidence="3">The sequence shown here is derived from an EMBL/GenBank/DDBJ whole genome shotgun (WGS) entry which is preliminary data.</text>
</comment>
<feature type="transmembrane region" description="Helical" evidence="2">
    <location>
        <begin position="174"/>
        <end position="194"/>
    </location>
</feature>
<keyword evidence="2" id="KW-1133">Transmembrane helix</keyword>
<evidence type="ECO:0000313" key="4">
    <source>
        <dbReference type="Proteomes" id="UP000243342"/>
    </source>
</evidence>
<sequence length="311" mass="31148">MDTTTLAWTGGEVGCAAAVLAAWAAGRLPRRPASAEELAAEEYAYLTGGPARVAEVALVRMQQAGLIGVSRASRVTVHGDADADDVPAVHEELVAAASGKRDGATVARVREAVAAGPAVAALRGALAARGLVHGERPDAAHRRWTALAAAGLAGLVACGVLGTVLPSASAPRTPLLAVGAVLLCVSALLAVRLARASGRPTREGRGAVGALLRRSPWTGASEVPEKRERARLRTLRVAALGVHEGLNWDAALAAALLGKDYRAPAGRPVGRAQRAGGAGGYASCGSPSSSHHHHGGGGGGHHSCGGGGHHG</sequence>
<dbReference type="AlphaFoldDB" id="A0A1J7BAE9"/>
<dbReference type="RefSeq" id="WP_071658468.1">
    <property type="nucleotide sequence ID" value="NZ_MLCF01000144.1"/>
</dbReference>
<evidence type="ECO:0008006" key="5">
    <source>
        <dbReference type="Google" id="ProtNLM"/>
    </source>
</evidence>
<dbReference type="STRING" id="1428644.BIV57_20850"/>
<reference evidence="3 4" key="1">
    <citation type="submission" date="2016-10" db="EMBL/GenBank/DDBJ databases">
        <title>Genome sequence of Streptomyces gilvigriseus MUSC 26.</title>
        <authorList>
            <person name="Lee L.-H."/>
            <person name="Ser H.-L."/>
        </authorList>
    </citation>
    <scope>NUCLEOTIDE SEQUENCE [LARGE SCALE GENOMIC DNA]</scope>
    <source>
        <strain evidence="3 4">MUSC 26</strain>
    </source>
</reference>
<dbReference type="Proteomes" id="UP000243342">
    <property type="component" value="Unassembled WGS sequence"/>
</dbReference>
<protein>
    <recommendedName>
        <fullName evidence="5">TIGR04222 domain-containing membrane protein</fullName>
    </recommendedName>
</protein>
<feature type="region of interest" description="Disordered" evidence="1">
    <location>
        <begin position="268"/>
        <end position="311"/>
    </location>
</feature>
<keyword evidence="4" id="KW-1185">Reference proteome</keyword>
<feature type="transmembrane region" description="Helical" evidence="2">
    <location>
        <begin position="6"/>
        <end position="25"/>
    </location>
</feature>
<feature type="compositionally biased region" description="Gly residues" evidence="1">
    <location>
        <begin position="296"/>
        <end position="311"/>
    </location>
</feature>
<name>A0A1J7BAE9_9ACTN</name>
<gene>
    <name evidence="3" type="ORF">BIV57_20850</name>
</gene>
<dbReference type="InterPro" id="IPR026467">
    <property type="entry name" value="Ser/Gly_Cys_C_dom"/>
</dbReference>
<keyword evidence="2" id="KW-0472">Membrane</keyword>
<feature type="transmembrane region" description="Helical" evidence="2">
    <location>
        <begin position="146"/>
        <end position="168"/>
    </location>
</feature>
<dbReference type="NCBIfam" id="TIGR04222">
    <property type="entry name" value="near_uncomplex"/>
    <property type="match status" value="1"/>
</dbReference>
<evidence type="ECO:0000313" key="3">
    <source>
        <dbReference type="EMBL" id="OIV35573.1"/>
    </source>
</evidence>